<gene>
    <name evidence="2" type="ORF">METZ01_LOCUS111003</name>
</gene>
<feature type="transmembrane region" description="Helical" evidence="1">
    <location>
        <begin position="184"/>
        <end position="209"/>
    </location>
</feature>
<protein>
    <submittedName>
        <fullName evidence="2">Uncharacterized protein</fullName>
    </submittedName>
</protein>
<keyword evidence="1" id="KW-0812">Transmembrane</keyword>
<feature type="transmembrane region" description="Helical" evidence="1">
    <location>
        <begin position="7"/>
        <end position="26"/>
    </location>
</feature>
<evidence type="ECO:0000256" key="1">
    <source>
        <dbReference type="SAM" id="Phobius"/>
    </source>
</evidence>
<feature type="transmembrane region" description="Helical" evidence="1">
    <location>
        <begin position="246"/>
        <end position="265"/>
    </location>
</feature>
<evidence type="ECO:0000313" key="2">
    <source>
        <dbReference type="EMBL" id="SVA58149.1"/>
    </source>
</evidence>
<feature type="transmembrane region" description="Helical" evidence="1">
    <location>
        <begin position="221"/>
        <end position="240"/>
    </location>
</feature>
<dbReference type="AlphaFoldDB" id="A0A381X035"/>
<proteinExistence type="predicted"/>
<accession>A0A381X035</accession>
<name>A0A381X035_9ZZZZ</name>
<keyword evidence="1" id="KW-1133">Transmembrane helix</keyword>
<reference evidence="2" key="1">
    <citation type="submission" date="2018-05" db="EMBL/GenBank/DDBJ databases">
        <authorList>
            <person name="Lanie J.A."/>
            <person name="Ng W.-L."/>
            <person name="Kazmierczak K.M."/>
            <person name="Andrzejewski T.M."/>
            <person name="Davidsen T.M."/>
            <person name="Wayne K.J."/>
            <person name="Tettelin H."/>
            <person name="Glass J.I."/>
            <person name="Rusch D."/>
            <person name="Podicherti R."/>
            <person name="Tsui H.-C.T."/>
            <person name="Winkler M.E."/>
        </authorList>
    </citation>
    <scope>NUCLEOTIDE SEQUENCE</scope>
</reference>
<feature type="transmembrane region" description="Helical" evidence="1">
    <location>
        <begin position="72"/>
        <end position="92"/>
    </location>
</feature>
<sequence length="346" mass="38699">MFLKRHVPLLIVIGVGLLTLFGHFIQYKSIQDFVNNDAMQWFDIIASFAIFLGALNMLKLQVIKIIKKQKNWQYSILAVGGFAFAIFAGFFYRGANFITISGFENDKLPELSSIIAEELNEDSPYLIQTKILASQTENTEYEIDKRFLTAGAAKRFMEKLTPYVENINLEAKKWGSHVLMEGSLFYWIFFYIKTPLELAMFSLLAFFVASASYRAFRIRNFEATLLLVAGIILMLGRVPIGGLIPWWVGSTIFILGICAIAAPFIRGRKILVGIVGGGIIFSIIMGTLMGWNQNPPSIFSIPVIQDWIFAYPTTAGSRALKIGIGLGIVATSFRIIIGLDRSFLGE</sequence>
<organism evidence="2">
    <name type="scientific">marine metagenome</name>
    <dbReference type="NCBI Taxonomy" id="408172"/>
    <lineage>
        <taxon>unclassified sequences</taxon>
        <taxon>metagenomes</taxon>
        <taxon>ecological metagenomes</taxon>
    </lineage>
</organism>
<dbReference type="EMBL" id="UINC01013462">
    <property type="protein sequence ID" value="SVA58149.1"/>
    <property type="molecule type" value="Genomic_DNA"/>
</dbReference>
<feature type="transmembrane region" description="Helical" evidence="1">
    <location>
        <begin position="38"/>
        <end position="60"/>
    </location>
</feature>
<feature type="transmembrane region" description="Helical" evidence="1">
    <location>
        <begin position="270"/>
        <end position="291"/>
    </location>
</feature>
<keyword evidence="1" id="KW-0472">Membrane</keyword>